<sequence>MCIGSKVSSWTDWISRVGMSIHRNSASHHAIICLQKNVFVNDYCHG</sequence>
<name>A0A0E9XP76_ANGAN</name>
<dbReference type="EMBL" id="GBXM01004927">
    <property type="protein sequence ID" value="JAI03651.1"/>
    <property type="molecule type" value="Transcribed_RNA"/>
</dbReference>
<proteinExistence type="predicted"/>
<organism evidence="1">
    <name type="scientific">Anguilla anguilla</name>
    <name type="common">European freshwater eel</name>
    <name type="synonym">Muraena anguilla</name>
    <dbReference type="NCBI Taxonomy" id="7936"/>
    <lineage>
        <taxon>Eukaryota</taxon>
        <taxon>Metazoa</taxon>
        <taxon>Chordata</taxon>
        <taxon>Craniata</taxon>
        <taxon>Vertebrata</taxon>
        <taxon>Euteleostomi</taxon>
        <taxon>Actinopterygii</taxon>
        <taxon>Neopterygii</taxon>
        <taxon>Teleostei</taxon>
        <taxon>Anguilliformes</taxon>
        <taxon>Anguillidae</taxon>
        <taxon>Anguilla</taxon>
    </lineage>
</organism>
<reference evidence="1" key="1">
    <citation type="submission" date="2014-11" db="EMBL/GenBank/DDBJ databases">
        <authorList>
            <person name="Amaro Gonzalez C."/>
        </authorList>
    </citation>
    <scope>NUCLEOTIDE SEQUENCE</scope>
</reference>
<accession>A0A0E9XP76</accession>
<protein>
    <submittedName>
        <fullName evidence="1">Uncharacterized protein</fullName>
    </submittedName>
</protein>
<dbReference type="AlphaFoldDB" id="A0A0E9XP76"/>
<reference evidence="1" key="2">
    <citation type="journal article" date="2015" name="Fish Shellfish Immunol.">
        <title>Early steps in the European eel (Anguilla anguilla)-Vibrio vulnificus interaction in the gills: Role of the RtxA13 toxin.</title>
        <authorList>
            <person name="Callol A."/>
            <person name="Pajuelo D."/>
            <person name="Ebbesson L."/>
            <person name="Teles M."/>
            <person name="MacKenzie S."/>
            <person name="Amaro C."/>
        </authorList>
    </citation>
    <scope>NUCLEOTIDE SEQUENCE</scope>
</reference>
<evidence type="ECO:0000313" key="1">
    <source>
        <dbReference type="EMBL" id="JAI03651.1"/>
    </source>
</evidence>